<dbReference type="PROSITE" id="PS50297">
    <property type="entry name" value="ANK_REP_REGION"/>
    <property type="match status" value="7"/>
</dbReference>
<dbReference type="EMBL" id="KN847493">
    <property type="protein sequence ID" value="KIW18446.1"/>
    <property type="molecule type" value="Genomic_DNA"/>
</dbReference>
<evidence type="ECO:0000313" key="5">
    <source>
        <dbReference type="Proteomes" id="UP000053328"/>
    </source>
</evidence>
<gene>
    <name evidence="4" type="ORF">PV08_02734</name>
</gene>
<dbReference type="SUPFAM" id="SSF48403">
    <property type="entry name" value="Ankyrin repeat"/>
    <property type="match status" value="1"/>
</dbReference>
<feature type="repeat" description="ANK" evidence="3">
    <location>
        <begin position="561"/>
        <end position="593"/>
    </location>
</feature>
<feature type="repeat" description="ANK" evidence="3">
    <location>
        <begin position="722"/>
        <end position="754"/>
    </location>
</feature>
<evidence type="ECO:0000256" key="3">
    <source>
        <dbReference type="PROSITE-ProRule" id="PRU00023"/>
    </source>
</evidence>
<dbReference type="STRING" id="91928.A0A0D1YT25"/>
<keyword evidence="2 3" id="KW-0040">ANK repeat</keyword>
<sequence>MGDIYRTAKEVYIWLGIGDDDTNYALEHIEGKPQTRFDSGIFSTCVEKLFGASYWTRRWIIQEFSLAQERTIVCGGRLTKWRTLKSKSGNDVLRSDSSARQTLEGFKKVESLASGEKMSLLELMERFQNARCFEPHDRAFALRSIAENGDRLSPRYDESESDLYFRVLSTLPTERVFPTIPGYRWPHEAASRLQSCMPLKKQDLLKSLKDGPDDRLYTVFEYIGVILTVQDSVQNTQGQDAEDKFPSFPLKVQLQGPTKEFRGYGGLSSGDLIYSLQSTSRSPKGLYIAFGPRPTDPVVVGMLIQEPEGEKTIEFIRNIILGGVLVCRRINSGNPLHRRILCHISRTVLILLWLLDIGKLDCILSHQKEILDESVQGNLLCGCANDRATEHEDSSLEVLSSFAFEQDQTFWAEEITPPWTDLDQQPPQQQIQINENPQSDYALGFRYRKQQQVQVYESLPQSEDALDLDIVRGQVYHYFLSESSGNINFEDDDMKVPLWWVAYNGHATVVKMLLDAGANIFYRRPEQFYNAPPVVARSDINARENRFGKDLRRTRGLSGKHTHNPLHAASEGGHEVVVRLLLDGGAEVNAPGHNDHNALYHASVSGLRTVVKMLLDEGADINPPSGNAALNAASEMGHGTVVKMLLDAGADVNAPGENNHNALYHASASGHGTVVKILLDAGADINPPSGSAGLRAASEIGRVTVVKKLLEAGVDINARGELGQTPLQVAVMGIHKEVVRVLLKAGADVSGEDLGFVFRRSAKKVGVKVGRIRGREF</sequence>
<protein>
    <submittedName>
        <fullName evidence="4">Uncharacterized protein</fullName>
    </submittedName>
</protein>
<dbReference type="PROSITE" id="PS50088">
    <property type="entry name" value="ANK_REPEAT"/>
    <property type="match status" value="7"/>
</dbReference>
<feature type="repeat" description="ANK" evidence="3">
    <location>
        <begin position="689"/>
        <end position="721"/>
    </location>
</feature>
<accession>A0A0D1YT25</accession>
<evidence type="ECO:0000313" key="4">
    <source>
        <dbReference type="EMBL" id="KIW18446.1"/>
    </source>
</evidence>
<dbReference type="Proteomes" id="UP000053328">
    <property type="component" value="Unassembled WGS sequence"/>
</dbReference>
<dbReference type="VEuPathDB" id="FungiDB:PV08_02734"/>
<dbReference type="InterPro" id="IPR050889">
    <property type="entry name" value="Dendritic_Spine_Reg/Scaffold"/>
</dbReference>
<keyword evidence="1" id="KW-0677">Repeat</keyword>
<dbReference type="HOGENOM" id="CLU_360161_0_0_1"/>
<dbReference type="AlphaFoldDB" id="A0A0D1YT25"/>
<dbReference type="PANTHER" id="PTHR24166:SF48">
    <property type="entry name" value="PROTEIN VAPYRIN"/>
    <property type="match status" value="1"/>
</dbReference>
<dbReference type="SMART" id="SM00248">
    <property type="entry name" value="ANK"/>
    <property type="match status" value="7"/>
</dbReference>
<feature type="repeat" description="ANK" evidence="3">
    <location>
        <begin position="594"/>
        <end position="626"/>
    </location>
</feature>
<dbReference type="RefSeq" id="XP_016238662.1">
    <property type="nucleotide sequence ID" value="XM_016377092.1"/>
</dbReference>
<feature type="repeat" description="ANK" evidence="3">
    <location>
        <begin position="625"/>
        <end position="657"/>
    </location>
</feature>
<dbReference type="GeneID" id="27329817"/>
<feature type="repeat" description="ANK" evidence="3">
    <location>
        <begin position="658"/>
        <end position="690"/>
    </location>
</feature>
<evidence type="ECO:0000256" key="2">
    <source>
        <dbReference type="ARBA" id="ARBA00023043"/>
    </source>
</evidence>
<dbReference type="InterPro" id="IPR036770">
    <property type="entry name" value="Ankyrin_rpt-contain_sf"/>
</dbReference>
<evidence type="ECO:0000256" key="1">
    <source>
        <dbReference type="ARBA" id="ARBA00022737"/>
    </source>
</evidence>
<organism evidence="4 5">
    <name type="scientific">Exophiala spinifera</name>
    <dbReference type="NCBI Taxonomy" id="91928"/>
    <lineage>
        <taxon>Eukaryota</taxon>
        <taxon>Fungi</taxon>
        <taxon>Dikarya</taxon>
        <taxon>Ascomycota</taxon>
        <taxon>Pezizomycotina</taxon>
        <taxon>Eurotiomycetes</taxon>
        <taxon>Chaetothyriomycetidae</taxon>
        <taxon>Chaetothyriales</taxon>
        <taxon>Herpotrichiellaceae</taxon>
        <taxon>Exophiala</taxon>
    </lineage>
</organism>
<feature type="repeat" description="ANK" evidence="3">
    <location>
        <begin position="493"/>
        <end position="525"/>
    </location>
</feature>
<dbReference type="Gene3D" id="1.25.40.20">
    <property type="entry name" value="Ankyrin repeat-containing domain"/>
    <property type="match status" value="2"/>
</dbReference>
<proteinExistence type="predicted"/>
<keyword evidence="5" id="KW-1185">Reference proteome</keyword>
<dbReference type="Pfam" id="PF12796">
    <property type="entry name" value="Ank_2"/>
    <property type="match status" value="3"/>
</dbReference>
<dbReference type="OrthoDB" id="4160321at2759"/>
<dbReference type="PANTHER" id="PTHR24166">
    <property type="entry name" value="ROLLING PEBBLES, ISOFORM B"/>
    <property type="match status" value="1"/>
</dbReference>
<reference evidence="4 5" key="1">
    <citation type="submission" date="2015-01" db="EMBL/GenBank/DDBJ databases">
        <title>The Genome Sequence of Exophiala spinifera CBS89968.</title>
        <authorList>
            <consortium name="The Broad Institute Genomics Platform"/>
            <person name="Cuomo C."/>
            <person name="de Hoog S."/>
            <person name="Gorbushina A."/>
            <person name="Stielow B."/>
            <person name="Teixiera M."/>
            <person name="Abouelleil A."/>
            <person name="Chapman S.B."/>
            <person name="Priest M."/>
            <person name="Young S.K."/>
            <person name="Wortman J."/>
            <person name="Nusbaum C."/>
            <person name="Birren B."/>
        </authorList>
    </citation>
    <scope>NUCLEOTIDE SEQUENCE [LARGE SCALE GENOMIC DNA]</scope>
    <source>
        <strain evidence="4 5">CBS 89968</strain>
    </source>
</reference>
<dbReference type="InterPro" id="IPR002110">
    <property type="entry name" value="Ankyrin_rpt"/>
</dbReference>
<dbReference type="Pfam" id="PF00023">
    <property type="entry name" value="Ank"/>
    <property type="match status" value="1"/>
</dbReference>
<name>A0A0D1YT25_9EURO</name>